<keyword evidence="3 10" id="KW-0808">Transferase</keyword>
<keyword evidence="9 10" id="KW-1208">Phospholipid metabolism</keyword>
<gene>
    <name evidence="10 11" type="primary">plsY</name>
    <name evidence="11" type="ORF">H9911_01835</name>
</gene>
<evidence type="ECO:0000256" key="7">
    <source>
        <dbReference type="ARBA" id="ARBA00023136"/>
    </source>
</evidence>
<keyword evidence="6 10" id="KW-0443">Lipid metabolism</keyword>
<comment type="pathway">
    <text evidence="10">Lipid metabolism; phospholipid metabolism.</text>
</comment>
<keyword evidence="8 10" id="KW-0594">Phospholipid biosynthesis</keyword>
<dbReference type="HAMAP" id="MF_01043">
    <property type="entry name" value="PlsY"/>
    <property type="match status" value="1"/>
</dbReference>
<evidence type="ECO:0000256" key="1">
    <source>
        <dbReference type="ARBA" id="ARBA00022475"/>
    </source>
</evidence>
<evidence type="ECO:0000256" key="2">
    <source>
        <dbReference type="ARBA" id="ARBA00022516"/>
    </source>
</evidence>
<comment type="function">
    <text evidence="10">Catalyzes the transfer of an acyl group from acyl-phosphate (acyl-PO(4)) to glycerol-3-phosphate (G3P) to form lysophosphatidic acid (LPA). This enzyme utilizes acyl-phosphate as fatty acyl donor, but not acyl-CoA or acyl-ACP.</text>
</comment>
<feature type="transmembrane region" description="Helical" evidence="10">
    <location>
        <begin position="142"/>
        <end position="160"/>
    </location>
</feature>
<keyword evidence="2 10" id="KW-0444">Lipid biosynthesis</keyword>
<comment type="caution">
    <text evidence="11">The sequence shown here is derived from an EMBL/GenBank/DDBJ whole genome shotgun (WGS) entry which is preliminary data.</text>
</comment>
<sequence>MERIICLIIGYICGLFQTSYIIGRMHKTDIRDYGSGNAGTTNALRTFGRKAGALTLLGDVLKCVIAVVLVNLIFGKTYGEIMPLLSVYAAAGCILGHNFPFYLNFRGGKGFAASVGFMLIFDYKIFFVCAVVFIAIFFLTHYVSLGSLSAYVTALIAMILRGQGGAYGMDKNHVLEMYILMILLTALAFYKHRSNIVRLLHGNESRIYLRRKK</sequence>
<feature type="transmembrane region" description="Helical" evidence="10">
    <location>
        <begin position="115"/>
        <end position="136"/>
    </location>
</feature>
<reference evidence="11" key="1">
    <citation type="journal article" date="2021" name="PeerJ">
        <title>Extensive microbial diversity within the chicken gut microbiome revealed by metagenomics and culture.</title>
        <authorList>
            <person name="Gilroy R."/>
            <person name="Ravi A."/>
            <person name="Getino M."/>
            <person name="Pursley I."/>
            <person name="Horton D.L."/>
            <person name="Alikhan N.F."/>
            <person name="Baker D."/>
            <person name="Gharbi K."/>
            <person name="Hall N."/>
            <person name="Watson M."/>
            <person name="Adriaenssens E.M."/>
            <person name="Foster-Nyarko E."/>
            <person name="Jarju S."/>
            <person name="Secka A."/>
            <person name="Antonio M."/>
            <person name="Oren A."/>
            <person name="Chaudhuri R.R."/>
            <person name="La Ragione R."/>
            <person name="Hildebrand F."/>
            <person name="Pallen M.J."/>
        </authorList>
    </citation>
    <scope>NUCLEOTIDE SEQUENCE</scope>
    <source>
        <strain evidence="11">ChiGjej3B3-11674</strain>
    </source>
</reference>
<dbReference type="GO" id="GO:0008654">
    <property type="term" value="P:phospholipid biosynthetic process"/>
    <property type="evidence" value="ECO:0007669"/>
    <property type="project" value="UniProtKB-UniRule"/>
</dbReference>
<evidence type="ECO:0000256" key="9">
    <source>
        <dbReference type="ARBA" id="ARBA00023264"/>
    </source>
</evidence>
<evidence type="ECO:0000256" key="3">
    <source>
        <dbReference type="ARBA" id="ARBA00022679"/>
    </source>
</evidence>
<evidence type="ECO:0000256" key="10">
    <source>
        <dbReference type="HAMAP-Rule" id="MF_01043"/>
    </source>
</evidence>
<comment type="subunit">
    <text evidence="10">Probably interacts with PlsX.</text>
</comment>
<evidence type="ECO:0000313" key="12">
    <source>
        <dbReference type="Proteomes" id="UP000823897"/>
    </source>
</evidence>
<protein>
    <recommendedName>
        <fullName evidence="10">Glycerol-3-phosphate acyltransferase</fullName>
    </recommendedName>
    <alternativeName>
        <fullName evidence="10">Acyl-PO4 G3P acyltransferase</fullName>
    </alternativeName>
    <alternativeName>
        <fullName evidence="10">Acyl-phosphate--glycerol-3-phosphate acyltransferase</fullName>
    </alternativeName>
    <alternativeName>
        <fullName evidence="10">G3P acyltransferase</fullName>
        <shortName evidence="10">GPAT</shortName>
        <ecNumber evidence="10">2.3.1.275</ecNumber>
    </alternativeName>
    <alternativeName>
        <fullName evidence="10">Lysophosphatidic acid synthase</fullName>
        <shortName evidence="10">LPA synthase</shortName>
    </alternativeName>
</protein>
<evidence type="ECO:0000256" key="4">
    <source>
        <dbReference type="ARBA" id="ARBA00022692"/>
    </source>
</evidence>
<keyword evidence="1 10" id="KW-1003">Cell membrane</keyword>
<proteinExistence type="inferred from homology"/>
<dbReference type="SMART" id="SM01207">
    <property type="entry name" value="G3P_acyltransf"/>
    <property type="match status" value="1"/>
</dbReference>
<keyword evidence="7 10" id="KW-0472">Membrane</keyword>
<evidence type="ECO:0000256" key="5">
    <source>
        <dbReference type="ARBA" id="ARBA00022989"/>
    </source>
</evidence>
<dbReference type="PANTHER" id="PTHR30309">
    <property type="entry name" value="INNER MEMBRANE PROTEIN YGIH"/>
    <property type="match status" value="1"/>
</dbReference>
<dbReference type="InterPro" id="IPR003811">
    <property type="entry name" value="G3P_acylTferase_PlsY"/>
</dbReference>
<comment type="catalytic activity">
    <reaction evidence="10">
        <text>an acyl phosphate + sn-glycerol 3-phosphate = a 1-acyl-sn-glycero-3-phosphate + phosphate</text>
        <dbReference type="Rhea" id="RHEA:34075"/>
        <dbReference type="ChEBI" id="CHEBI:43474"/>
        <dbReference type="ChEBI" id="CHEBI:57597"/>
        <dbReference type="ChEBI" id="CHEBI:57970"/>
        <dbReference type="ChEBI" id="CHEBI:59918"/>
        <dbReference type="EC" id="2.3.1.275"/>
    </reaction>
</comment>
<dbReference type="GO" id="GO:0005886">
    <property type="term" value="C:plasma membrane"/>
    <property type="evidence" value="ECO:0007669"/>
    <property type="project" value="UniProtKB-SubCell"/>
</dbReference>
<dbReference type="GO" id="GO:0043772">
    <property type="term" value="F:acyl-phosphate glycerol-3-phosphate acyltransferase activity"/>
    <property type="evidence" value="ECO:0007669"/>
    <property type="project" value="UniProtKB-UniRule"/>
</dbReference>
<keyword evidence="4 10" id="KW-0812">Transmembrane</keyword>
<feature type="transmembrane region" description="Helical" evidence="10">
    <location>
        <begin position="54"/>
        <end position="75"/>
    </location>
</feature>
<dbReference type="Pfam" id="PF02660">
    <property type="entry name" value="G3P_acyltransf"/>
    <property type="match status" value="1"/>
</dbReference>
<comment type="similarity">
    <text evidence="10">Belongs to the PlsY family.</text>
</comment>
<dbReference type="NCBIfam" id="TIGR00023">
    <property type="entry name" value="glycerol-3-phosphate 1-O-acyltransferase PlsY"/>
    <property type="match status" value="1"/>
</dbReference>
<accession>A0A9D2U0C0</accession>
<reference evidence="11" key="2">
    <citation type="submission" date="2021-04" db="EMBL/GenBank/DDBJ databases">
        <authorList>
            <person name="Gilroy R."/>
        </authorList>
    </citation>
    <scope>NUCLEOTIDE SEQUENCE</scope>
    <source>
        <strain evidence="11">ChiGjej3B3-11674</strain>
    </source>
</reference>
<organism evidence="11 12">
    <name type="scientific">Candidatus Mediterraneibacter tabaqchaliae</name>
    <dbReference type="NCBI Taxonomy" id="2838689"/>
    <lineage>
        <taxon>Bacteria</taxon>
        <taxon>Bacillati</taxon>
        <taxon>Bacillota</taxon>
        <taxon>Clostridia</taxon>
        <taxon>Lachnospirales</taxon>
        <taxon>Lachnospiraceae</taxon>
        <taxon>Mediterraneibacter</taxon>
    </lineage>
</organism>
<evidence type="ECO:0000256" key="8">
    <source>
        <dbReference type="ARBA" id="ARBA00023209"/>
    </source>
</evidence>
<feature type="transmembrane region" description="Helical" evidence="10">
    <location>
        <begin position="81"/>
        <end position="103"/>
    </location>
</feature>
<evidence type="ECO:0000256" key="6">
    <source>
        <dbReference type="ARBA" id="ARBA00023098"/>
    </source>
</evidence>
<dbReference type="EC" id="2.3.1.275" evidence="10"/>
<name>A0A9D2U0C0_9FIRM</name>
<feature type="transmembrane region" description="Helical" evidence="10">
    <location>
        <begin position="172"/>
        <end position="190"/>
    </location>
</feature>
<dbReference type="PANTHER" id="PTHR30309:SF0">
    <property type="entry name" value="GLYCEROL-3-PHOSPHATE ACYLTRANSFERASE-RELATED"/>
    <property type="match status" value="1"/>
</dbReference>
<keyword evidence="11" id="KW-0012">Acyltransferase</keyword>
<dbReference type="Proteomes" id="UP000823897">
    <property type="component" value="Unassembled WGS sequence"/>
</dbReference>
<evidence type="ECO:0000313" key="11">
    <source>
        <dbReference type="EMBL" id="HJD33266.1"/>
    </source>
</evidence>
<dbReference type="EMBL" id="DWUV01000040">
    <property type="protein sequence ID" value="HJD33266.1"/>
    <property type="molecule type" value="Genomic_DNA"/>
</dbReference>
<dbReference type="AlphaFoldDB" id="A0A9D2U0C0"/>
<comment type="subcellular location">
    <subcellularLocation>
        <location evidence="10">Cell membrane</location>
        <topology evidence="10">Multi-pass membrane protein</topology>
    </subcellularLocation>
</comment>
<keyword evidence="5 10" id="KW-1133">Transmembrane helix</keyword>